<feature type="compositionally biased region" description="Polar residues" evidence="6">
    <location>
        <begin position="739"/>
        <end position="751"/>
    </location>
</feature>
<evidence type="ECO:0000256" key="2">
    <source>
        <dbReference type="ARBA" id="ARBA00022969"/>
    </source>
</evidence>
<name>A0A1Q3ES86_LENED</name>
<comment type="caution">
    <text evidence="8">The sequence shown here is derived from an EMBL/GenBank/DDBJ whole genome shotgun (WGS) entry which is preliminary data.</text>
</comment>
<feature type="domain" description="Velvet" evidence="7">
    <location>
        <begin position="26"/>
        <end position="269"/>
    </location>
</feature>
<accession>A0A1Q3ES86</accession>
<keyword evidence="5" id="KW-0539">Nucleus</keyword>
<dbReference type="GO" id="GO:0005634">
    <property type="term" value="C:nucleus"/>
    <property type="evidence" value="ECO:0007669"/>
    <property type="project" value="UniProtKB-SubCell"/>
</dbReference>
<reference evidence="8 9" key="1">
    <citation type="submission" date="2016-08" db="EMBL/GenBank/DDBJ databases">
        <authorList>
            <consortium name="Lentinula edodes genome sequencing consortium"/>
            <person name="Sakamoto Y."/>
            <person name="Nakade K."/>
            <person name="Sato S."/>
            <person name="Yoshida Y."/>
            <person name="Miyazaki K."/>
            <person name="Natsume S."/>
            <person name="Konno N."/>
        </authorList>
    </citation>
    <scope>NUCLEOTIDE SEQUENCE [LARGE SCALE GENOMIC DNA]</scope>
    <source>
        <strain evidence="8 9">NBRC 111202</strain>
    </source>
</reference>
<dbReference type="Pfam" id="PF11754">
    <property type="entry name" value="Velvet"/>
    <property type="match status" value="1"/>
</dbReference>
<feature type="compositionally biased region" description="Low complexity" evidence="6">
    <location>
        <begin position="84"/>
        <end position="111"/>
    </location>
</feature>
<dbReference type="EMBL" id="BDGU01001538">
    <property type="protein sequence ID" value="GAW10060.1"/>
    <property type="molecule type" value="Genomic_DNA"/>
</dbReference>
<dbReference type="GO" id="GO:0030435">
    <property type="term" value="P:sporulation resulting in formation of a cellular spore"/>
    <property type="evidence" value="ECO:0007669"/>
    <property type="project" value="UniProtKB-KW"/>
</dbReference>
<reference evidence="8 9" key="2">
    <citation type="submission" date="2017-02" db="EMBL/GenBank/DDBJ databases">
        <title>A genome survey and senescence transcriptome analysis in Lentinula edodes.</title>
        <authorList>
            <person name="Sakamoto Y."/>
            <person name="Nakade K."/>
            <person name="Sato S."/>
            <person name="Yoshida Y."/>
            <person name="Miyazaki K."/>
            <person name="Natsume S."/>
            <person name="Konno N."/>
        </authorList>
    </citation>
    <scope>NUCLEOTIDE SEQUENCE [LARGE SCALE GENOMIC DNA]</scope>
    <source>
        <strain evidence="8 9">NBRC 111202</strain>
    </source>
</reference>
<feature type="region of interest" description="Disordered" evidence="6">
    <location>
        <begin position="938"/>
        <end position="1066"/>
    </location>
</feature>
<feature type="compositionally biased region" description="Low complexity" evidence="6">
    <location>
        <begin position="692"/>
        <end position="711"/>
    </location>
</feature>
<sequence length="1468" mass="155920">MSSSSASAVGVIPNAPPVPYPFDSYRDRLEYELTVRQEPKQARMCGVGGKADRRPIDPPPIVQLRVVDPLQRSNSSSNPGGRQIARASSPNAASPSTIASSPAPSVSTVSRDGSSASDTGNVDREGDSATPTPSAAATSYAQSYLQNPYYFMFACLAKPDDDTELHWLKDGRTRCTTGSVVSSLYHLKDPQHGNEDAGFFVFPDLSVRTEGSYRLKLSLYEVVGINVRHCRSIFSAPFYVYTAKKFPGMEESTPLSCSLADQGIKIRIRKDIRVRKRPVAALLDPQPMSGRGNNANVSNALAASQHTFGAQGQYNSTPGVTASHFNGSSSAITSVPGLNDMGYLTHPPSQLQQHTYASFPLPHPPQTPYQQQYNPLAPPPGSIPASGPLQPLPPEAQPAWPGSRIVETSTTGVIEAPSSVGGRRSESPTGTRSDDDDPRSDLARPSDPATVGGEDVHEGNELGMRMDIDDPLRNNENASDNDEELDEGRPSSSSGGRLTRIGRRRSGSTRESPSKDKDREERRKSKDSPKLRSKPSSVSNINSSSTRRELKRARTDSYQQPQYHQPIAPAPWAPAPHPPFSTSTSSSISTSNNVSSAPAASGSNSSIIGGSGVPTTVIDPSLNGASIGGLPPGVRIPPPPGAIIAPGAPNNVTGGSRSSTPVPLGVNSSIASVSRIAPPPGATIESSSTSLTTAGKASGSSNATNASGSTGITQIDTNIVDPPVQRSGSPGGPSASSSYHHQQLPFEQSHAQPPMSGPPPPAYSVQVQPPQLAPLHQGNSSQYPSHISHPSQQQTAPHQHPLPLPLPHSHSLPGPTPYSPYRQPPIPSHPQYGYSAPPHATYNAVPPPPPPMAPPTPQGYAGYPAWGVNSGQHQQHQQIIPQEQYQQPMSMQQLQYQQPGYGYPLPPHTQVRPYDYGQPQPQTQHMYTTYVPPYGYYDAAQQQPGAPPQQLQQNPFHAGAYGSTVGTPSPSAITAAPIASAPPLLRPGQPGHQSTTPPNGAGSGYVDYGSSPFASQPPGLPRPGSPRSFQQAQPQQYGYPSHPPGPPHHPHAQYSQPHPGPPAPYPPPYGYMAYGNGNGNVNSNGPLPTTPGFGGNNGAPGTDVWGGGTGVPPSSGAPTPWDATPSLSVYPGSATASQSHVGVQPGNSGDRIQLAPMRQPNSGSEPSGMYPNIIQLRSSSRSSRDEARRDELKTIGWLAAEAFIHDAIAHYFSGTTKPMSVIGKADLRALYDLYYFVVKACMIGGGRVVVAVPTVEGSSGSKAATTIAAVVCWYPPRKRISALNAIRGGILRCLKNWGLNGLKRMSEEYSHTTHGVFEQAFSSKAIEKPSSGVGIGRRNKRTVLLESDSWYVQLVFSSKQYEGRGLMSILMREGFAYAHSVTPGIPVTLDATSSRARDRYMHLGYELIEPQTLIGVGKATSLGIAPSKNNPGYGNELTGVPYWCMVNWEPVNSLRGNEEDTVLKQPVI</sequence>
<dbReference type="InterPro" id="IPR016181">
    <property type="entry name" value="Acyl_CoA_acyltransferase"/>
</dbReference>
<proteinExistence type="predicted"/>
<dbReference type="PROSITE" id="PS51821">
    <property type="entry name" value="VELVET"/>
    <property type="match status" value="1"/>
</dbReference>
<feature type="compositionally biased region" description="Polar residues" evidence="6">
    <location>
        <begin position="650"/>
        <end position="672"/>
    </location>
</feature>
<feature type="region of interest" description="Disordered" evidence="6">
    <location>
        <begin position="355"/>
        <end position="858"/>
    </location>
</feature>
<feature type="compositionally biased region" description="Polar residues" evidence="6">
    <location>
        <begin position="777"/>
        <end position="791"/>
    </location>
</feature>
<feature type="compositionally biased region" description="Pro residues" evidence="6">
    <location>
        <begin position="568"/>
        <end position="579"/>
    </location>
</feature>
<feature type="compositionally biased region" description="Basic and acidic residues" evidence="6">
    <location>
        <begin position="454"/>
        <end position="473"/>
    </location>
</feature>
<organism evidence="8 9">
    <name type="scientific">Lentinula edodes</name>
    <name type="common">Shiitake mushroom</name>
    <name type="synonym">Lentinus edodes</name>
    <dbReference type="NCBI Taxonomy" id="5353"/>
    <lineage>
        <taxon>Eukaryota</taxon>
        <taxon>Fungi</taxon>
        <taxon>Dikarya</taxon>
        <taxon>Basidiomycota</taxon>
        <taxon>Agaricomycotina</taxon>
        <taxon>Agaricomycetes</taxon>
        <taxon>Agaricomycetidae</taxon>
        <taxon>Agaricales</taxon>
        <taxon>Marasmiineae</taxon>
        <taxon>Omphalotaceae</taxon>
        <taxon>Lentinula</taxon>
    </lineage>
</organism>
<feature type="compositionally biased region" description="Low complexity" evidence="6">
    <location>
        <begin position="967"/>
        <end position="983"/>
    </location>
</feature>
<dbReference type="PANTHER" id="PTHR33572">
    <property type="entry name" value="SPORE DEVELOPMENT REGULATOR VOSA"/>
    <property type="match status" value="1"/>
</dbReference>
<dbReference type="PANTHER" id="PTHR33572:SF18">
    <property type="entry name" value="SPORE DEVELOPMENT REGULATOR VOSA"/>
    <property type="match status" value="1"/>
</dbReference>
<feature type="compositionally biased region" description="Polar residues" evidence="6">
    <location>
        <begin position="1134"/>
        <end position="1147"/>
    </location>
</feature>
<keyword evidence="2" id="KW-0749">Sporulation</keyword>
<evidence type="ECO:0000313" key="9">
    <source>
        <dbReference type="Proteomes" id="UP000188533"/>
    </source>
</evidence>
<dbReference type="InterPro" id="IPR037525">
    <property type="entry name" value="Velvet_dom"/>
</dbReference>
<feature type="compositionally biased region" description="Pro residues" evidence="6">
    <location>
        <begin position="845"/>
        <end position="857"/>
    </location>
</feature>
<evidence type="ECO:0000256" key="5">
    <source>
        <dbReference type="ARBA" id="ARBA00023242"/>
    </source>
</evidence>
<evidence type="ECO:0000256" key="4">
    <source>
        <dbReference type="ARBA" id="ARBA00023163"/>
    </source>
</evidence>
<feature type="region of interest" description="Disordered" evidence="6">
    <location>
        <begin position="1082"/>
        <end position="1171"/>
    </location>
</feature>
<evidence type="ECO:0000259" key="7">
    <source>
        <dbReference type="PROSITE" id="PS51821"/>
    </source>
</evidence>
<feature type="region of interest" description="Disordered" evidence="6">
    <location>
        <begin position="41"/>
        <end position="135"/>
    </location>
</feature>
<feature type="compositionally biased region" description="Low complexity" evidence="6">
    <location>
        <begin position="1025"/>
        <end position="1040"/>
    </location>
</feature>
<feature type="compositionally biased region" description="Gly residues" evidence="6">
    <location>
        <begin position="1092"/>
        <end position="1110"/>
    </location>
</feature>
<dbReference type="STRING" id="5353.A0A1Q3ES86"/>
<dbReference type="Gene3D" id="3.40.630.30">
    <property type="match status" value="1"/>
</dbReference>
<evidence type="ECO:0000256" key="3">
    <source>
        <dbReference type="ARBA" id="ARBA00023015"/>
    </source>
</evidence>
<feature type="compositionally biased region" description="Basic and acidic residues" evidence="6">
    <location>
        <begin position="546"/>
        <end position="555"/>
    </location>
</feature>
<feature type="compositionally biased region" description="Pro residues" evidence="6">
    <location>
        <begin position="814"/>
        <end position="828"/>
    </location>
</feature>
<evidence type="ECO:0000256" key="6">
    <source>
        <dbReference type="SAM" id="MobiDB-lite"/>
    </source>
</evidence>
<dbReference type="Gene3D" id="2.60.40.3960">
    <property type="entry name" value="Velvet domain"/>
    <property type="match status" value="1"/>
</dbReference>
<protein>
    <submittedName>
        <fullName evidence="8">Velvet factor</fullName>
    </submittedName>
</protein>
<keyword evidence="4" id="KW-0804">Transcription</keyword>
<gene>
    <name evidence="8" type="ORF">LENED_012286</name>
</gene>
<evidence type="ECO:0000313" key="8">
    <source>
        <dbReference type="EMBL" id="GAW10060.1"/>
    </source>
</evidence>
<dbReference type="InterPro" id="IPR021740">
    <property type="entry name" value="Velvet"/>
</dbReference>
<dbReference type="Proteomes" id="UP000188533">
    <property type="component" value="Unassembled WGS sequence"/>
</dbReference>
<dbReference type="SUPFAM" id="SSF55729">
    <property type="entry name" value="Acyl-CoA N-acyltransferases (Nat)"/>
    <property type="match status" value="1"/>
</dbReference>
<feature type="compositionally biased region" description="Basic and acidic residues" evidence="6">
    <location>
        <begin position="512"/>
        <end position="530"/>
    </location>
</feature>
<feature type="compositionally biased region" description="Low complexity" evidence="6">
    <location>
        <begin position="581"/>
        <end position="608"/>
    </location>
</feature>
<feature type="compositionally biased region" description="Low complexity" evidence="6">
    <location>
        <begin position="534"/>
        <end position="545"/>
    </location>
</feature>
<feature type="region of interest" description="Disordered" evidence="6">
    <location>
        <begin position="1"/>
        <end position="23"/>
    </location>
</feature>
<evidence type="ECO:0000256" key="1">
    <source>
        <dbReference type="ARBA" id="ARBA00004123"/>
    </source>
</evidence>
<feature type="compositionally biased region" description="Polar residues" evidence="6">
    <location>
        <begin position="71"/>
        <end position="80"/>
    </location>
</feature>
<keyword evidence="3" id="KW-0805">Transcription regulation</keyword>
<keyword evidence="9" id="KW-1185">Reference proteome</keyword>
<dbReference type="InterPro" id="IPR038491">
    <property type="entry name" value="Velvet_dom_sf"/>
</dbReference>
<comment type="subcellular location">
    <subcellularLocation>
        <location evidence="1">Nucleus</location>
    </subcellularLocation>
</comment>
<feature type="compositionally biased region" description="Low complexity" evidence="6">
    <location>
        <begin position="938"/>
        <end position="955"/>
    </location>
</feature>